<dbReference type="PANTHER" id="PTHR12601">
    <property type="entry name" value="EUKARYOTIC TRANSLATION INITIATION FACTOR 3 SUBUNIT EIF-3"/>
    <property type="match status" value="1"/>
</dbReference>
<dbReference type="InterPro" id="IPR027523">
    <property type="entry name" value="CLU_prot"/>
</dbReference>
<dbReference type="EMBL" id="GIBP01000101">
    <property type="protein sequence ID" value="NDV29070.1"/>
    <property type="molecule type" value="Transcribed_RNA"/>
</dbReference>
<dbReference type="AlphaFoldDB" id="A0A6B2KWA3"/>
<protein>
    <recommendedName>
        <fullName evidence="1">Clu domain-containing protein</fullName>
    </recommendedName>
</protein>
<dbReference type="InterPro" id="IPR025697">
    <property type="entry name" value="CLU_dom"/>
</dbReference>
<organism evidence="2">
    <name type="scientific">Arcella intermedia</name>
    <dbReference type="NCBI Taxonomy" id="1963864"/>
    <lineage>
        <taxon>Eukaryota</taxon>
        <taxon>Amoebozoa</taxon>
        <taxon>Tubulinea</taxon>
        <taxon>Elardia</taxon>
        <taxon>Arcellinida</taxon>
        <taxon>Sphaerothecina</taxon>
        <taxon>Arcellidae</taxon>
        <taxon>Arcella</taxon>
    </lineage>
</organism>
<dbReference type="PANTHER" id="PTHR12601:SF6">
    <property type="entry name" value="CLUSTERED MITOCHONDRIA PROTEIN HOMOLOG"/>
    <property type="match status" value="1"/>
</dbReference>
<sequence length="1242" mass="140660">MKPRLWYKEFQQIQQIPDLRLKLRSLSGLSNDFLSTATSIARLIITEKYLADDAKLIKTSNVGGIAGGVKFISKGILFKFVTDFCLASKSYFFSGTKVPDDNAAYKAAGHELKGLNTCFGKIQSLNLPIHTPLMCIISIYGFRVIAVSLLPIDSNSLIYGSADGGKTVLDKDKQFSEIASKLFGALNLQPHLIKDILIHGPGDIEGHIGTNGCYYLLDFARVLPPEIPQQASRQIFYRMLRPELVKNNAVPLSSDAFSMWGAGDPNASIHCKDVETACQNLYSKIIVDFGKSLEKKPINLNDLRPSQLTFSLHRAGINTRHLGLVRKSTSSPDWRKCILTEMIGRTLKVKIWEKIREFTELSSFFPGDYSCKQAIVKYFNKIFNDEGQSIKFWTEEIKQLLIEKFHIPQSGSKPGDFLSDVELAEDYNLLHSIHIPQLFAFLGENMNLKVDQSIYKLFVDTPTLWKSLCDEDTNPCEYIETFKDRHILDLPCKIKEMSITELAFIYEQIEDLWTDFLDSFLIPKNTETIYNITIPHVNRAMSSSYVSLITFSSAKLNYLMALYVRQYNVAQLNASDFLNQAQSLISISLELDVNNPHSNLLQALILFSHAVNKLDLTSIRKAFTRSLQQGVSALEPTIWKLMERIAMKSNSTGIFIPQFTIELCTAILNVNPDNIMAHFHLWQIQILLMEMKNYTLLQIILDSYSWTEKALYEKAAFHLEQMFEIDSSKAHQLISDTVIIRETLHGIPAGYLFILANYNPKMNNLVKGYFETNTEFNWNETFSPSFPKTELGDFAKFLPNLKTMSLPILFEDIYKTFQHCKNLQSLKITNPSTAFQKLTDFVDFCTIVKTLTSLEVPSWGNEGNSKELWEAIGSLPITELITGLDYLVDDNLISFFTKNQGKLKTVKFLGSGCQIGYDWVEHLYKNCTLLESLSLKANIVEDNQLRSIFEHCKKLVEISLESIEMSPETVESLSKMENISSLSLNSIAWPFPSPPLFSSLLTCLSLIETPQMTDFTNFSPLTNLRSLTLQRCYQFNRTNDLSSQLTPLQKLTHLHLDQSASYWMTDTTISNLVKGKQNLVELSFAKGISDTGLCAIFQYCASMKYLSIAKCTIGNQFINFLSSQDCTLKKTSSQTGLTSFICSSSAWPKKSLGVFLQSQPNLSTLSLEESSFTQKSLMEVGCLQDLSYLSLYFTKYQKTNNILRHIYLNCSKLQSIRVTGMTADINIPFLKKIRGQVQISTH</sequence>
<dbReference type="InterPro" id="IPR032675">
    <property type="entry name" value="LRR_dom_sf"/>
</dbReference>
<dbReference type="GO" id="GO:0003729">
    <property type="term" value="F:mRNA binding"/>
    <property type="evidence" value="ECO:0007669"/>
    <property type="project" value="TreeGrafter"/>
</dbReference>
<dbReference type="Pfam" id="PF13236">
    <property type="entry name" value="CLU"/>
    <property type="match status" value="1"/>
</dbReference>
<dbReference type="SUPFAM" id="SSF52047">
    <property type="entry name" value="RNI-like"/>
    <property type="match status" value="1"/>
</dbReference>
<dbReference type="PROSITE" id="PS51823">
    <property type="entry name" value="CLU"/>
    <property type="match status" value="1"/>
</dbReference>
<evidence type="ECO:0000313" key="2">
    <source>
        <dbReference type="EMBL" id="NDV29070.1"/>
    </source>
</evidence>
<proteinExistence type="predicted"/>
<accession>A0A6B2KWA3</accession>
<dbReference type="GO" id="GO:0005737">
    <property type="term" value="C:cytoplasm"/>
    <property type="evidence" value="ECO:0007669"/>
    <property type="project" value="TreeGrafter"/>
</dbReference>
<reference evidence="2" key="1">
    <citation type="journal article" date="2020" name="J. Eukaryot. Microbiol.">
        <title>De novo Sequencing, Assembly and Annotation of the Transcriptome for the Free-Living Testate Amoeba Arcella intermedia.</title>
        <authorList>
            <person name="Ribeiro G.M."/>
            <person name="Porfirio-Sousa A.L."/>
            <person name="Maurer-Alcala X.X."/>
            <person name="Katz L.A."/>
            <person name="Lahr D.J.G."/>
        </authorList>
    </citation>
    <scope>NUCLEOTIDE SEQUENCE</scope>
</reference>
<dbReference type="GO" id="GO:0048312">
    <property type="term" value="P:intracellular distribution of mitochondria"/>
    <property type="evidence" value="ECO:0007669"/>
    <property type="project" value="TreeGrafter"/>
</dbReference>
<feature type="domain" description="Clu" evidence="1">
    <location>
        <begin position="1"/>
        <end position="230"/>
    </location>
</feature>
<dbReference type="Gene3D" id="3.80.10.10">
    <property type="entry name" value="Ribonuclease Inhibitor"/>
    <property type="match status" value="2"/>
</dbReference>
<name>A0A6B2KWA3_9EUKA</name>
<evidence type="ECO:0000259" key="1">
    <source>
        <dbReference type="PROSITE" id="PS51823"/>
    </source>
</evidence>